<dbReference type="InterPro" id="IPR020625">
    <property type="entry name" value="Schiff_base-form_aldolases_AS"/>
</dbReference>
<dbReference type="InterPro" id="IPR013785">
    <property type="entry name" value="Aldolase_TIM"/>
</dbReference>
<organism evidence="6 7">
    <name type="scientific">Nitrolancea hollandica Lb</name>
    <dbReference type="NCBI Taxonomy" id="1129897"/>
    <lineage>
        <taxon>Bacteria</taxon>
        <taxon>Pseudomonadati</taxon>
        <taxon>Thermomicrobiota</taxon>
        <taxon>Thermomicrobia</taxon>
        <taxon>Sphaerobacterales</taxon>
        <taxon>Sphaerobacterineae</taxon>
        <taxon>Sphaerobacteraceae</taxon>
        <taxon>Nitrolancea</taxon>
    </lineage>
</organism>
<keyword evidence="7" id="KW-1185">Reference proteome</keyword>
<accession>I4EIC7</accession>
<dbReference type="Proteomes" id="UP000004221">
    <property type="component" value="Unassembled WGS sequence"/>
</dbReference>
<comment type="similarity">
    <text evidence="3">Belongs to the DapA family.</text>
</comment>
<evidence type="ECO:0000256" key="4">
    <source>
        <dbReference type="PIRSR" id="PIRSR001365-1"/>
    </source>
</evidence>
<evidence type="ECO:0000313" key="6">
    <source>
        <dbReference type="EMBL" id="CCF84439.1"/>
    </source>
</evidence>
<keyword evidence="1 3" id="KW-0456">Lyase</keyword>
<evidence type="ECO:0000256" key="3">
    <source>
        <dbReference type="PIRNR" id="PIRNR001365"/>
    </source>
</evidence>
<dbReference type="GO" id="GO:0005829">
    <property type="term" value="C:cytosol"/>
    <property type="evidence" value="ECO:0007669"/>
    <property type="project" value="TreeGrafter"/>
</dbReference>
<dbReference type="RefSeq" id="WP_008478602.1">
    <property type="nucleotide sequence ID" value="NZ_CAGS01000270.1"/>
</dbReference>
<dbReference type="PANTHER" id="PTHR12128:SF28">
    <property type="entry name" value="2-DEHYDRO-3-DEOXY-D-GLUCONATE ALDOLASE YAGE-RELATED"/>
    <property type="match status" value="1"/>
</dbReference>
<evidence type="ECO:0000256" key="2">
    <source>
        <dbReference type="ARBA" id="ARBA00023270"/>
    </source>
</evidence>
<dbReference type="InterPro" id="IPR002220">
    <property type="entry name" value="DapA-like"/>
</dbReference>
<feature type="active site" description="Proton donor/acceptor" evidence="4">
    <location>
        <position position="133"/>
    </location>
</feature>
<dbReference type="CDD" id="cd00408">
    <property type="entry name" value="DHDPS-like"/>
    <property type="match status" value="1"/>
</dbReference>
<dbReference type="InterPro" id="IPR020624">
    <property type="entry name" value="Schiff_base-form_aldolases_CS"/>
</dbReference>
<sequence>MFSGIYPPIVTLFHPDGSFDCEANHRHIDFLIGRGVDGIFALGTTGEFMHLTLSEREELVQDIIRYVDGRVPVLVGTGSTSTFQAVRLSRHAAGAGASAVVVIAPYCLDLSDQEIIAHYSAVANAVDIPVIIYNFPRLTGGNVSTEVVRELVSEHSNIAGIKDSVDSIDLLWERIAAIKAIKPDFAVLAGNDSHLFSLLAMGGDGAIPASANFAPDAAIATYDHFQDGDLAAARKAWLQILKANDIFRIPGSIPALTKEAMGLLGLTDSIASRPPAMVLTPAGRDRVKRVLQGAGLLAGDISSNGL</sequence>
<evidence type="ECO:0000256" key="1">
    <source>
        <dbReference type="ARBA" id="ARBA00023239"/>
    </source>
</evidence>
<dbReference type="GO" id="GO:0016829">
    <property type="term" value="F:lyase activity"/>
    <property type="evidence" value="ECO:0007669"/>
    <property type="project" value="UniProtKB-KW"/>
</dbReference>
<reference evidence="6 7" key="1">
    <citation type="journal article" date="2012" name="ISME J.">
        <title>Nitrification expanded: discovery, physiology and genomics of a nitrite-oxidizing bacterium from the phylum Chloroflexi.</title>
        <authorList>
            <person name="Sorokin D.Y."/>
            <person name="Lucker S."/>
            <person name="Vejmelkova D."/>
            <person name="Kostrikina N.A."/>
            <person name="Kleerebezem R."/>
            <person name="Rijpstra W.I."/>
            <person name="Damste J.S."/>
            <person name="Le Paslier D."/>
            <person name="Muyzer G."/>
            <person name="Wagner M."/>
            <person name="van Loosdrecht M.C."/>
            <person name="Daims H."/>
        </authorList>
    </citation>
    <scope>NUCLEOTIDE SEQUENCE [LARGE SCALE GENOMIC DNA]</scope>
    <source>
        <strain evidence="7">none</strain>
    </source>
</reference>
<comment type="caution">
    <text evidence="6">The sequence shown here is derived from an EMBL/GenBank/DDBJ whole genome shotgun (WGS) entry which is preliminary data.</text>
</comment>
<dbReference type="Gene3D" id="3.20.20.70">
    <property type="entry name" value="Aldolase class I"/>
    <property type="match status" value="1"/>
</dbReference>
<dbReference type="SUPFAM" id="SSF51569">
    <property type="entry name" value="Aldolase"/>
    <property type="match status" value="1"/>
</dbReference>
<name>I4EIC7_9BACT</name>
<protein>
    <submittedName>
        <fullName evidence="6">Dihydrodipicolinate synthetase</fullName>
        <ecNumber evidence="6">4.2.1.52</ecNumber>
    </submittedName>
</protein>
<dbReference type="PANTHER" id="PTHR12128">
    <property type="entry name" value="DIHYDRODIPICOLINATE SYNTHASE"/>
    <property type="match status" value="1"/>
</dbReference>
<dbReference type="PIRSF" id="PIRSF001365">
    <property type="entry name" value="DHDPS"/>
    <property type="match status" value="1"/>
</dbReference>
<dbReference type="PROSITE" id="PS00665">
    <property type="entry name" value="DHDPS_1"/>
    <property type="match status" value="1"/>
</dbReference>
<dbReference type="PROSITE" id="PS00666">
    <property type="entry name" value="DHDPS_2"/>
    <property type="match status" value="1"/>
</dbReference>
<evidence type="ECO:0000256" key="5">
    <source>
        <dbReference type="PIRSR" id="PIRSR001365-2"/>
    </source>
</evidence>
<feature type="active site" description="Schiff-base intermediate with substrate" evidence="4">
    <location>
        <position position="162"/>
    </location>
</feature>
<proteinExistence type="inferred from homology"/>
<feature type="binding site" evidence="5">
    <location>
        <position position="45"/>
    </location>
    <ligand>
        <name>pyruvate</name>
        <dbReference type="ChEBI" id="CHEBI:15361"/>
    </ligand>
</feature>
<dbReference type="SMART" id="SM01130">
    <property type="entry name" value="DHDPS"/>
    <property type="match status" value="1"/>
</dbReference>
<dbReference type="Pfam" id="PF00701">
    <property type="entry name" value="DHDPS"/>
    <property type="match status" value="1"/>
</dbReference>
<dbReference type="EC" id="4.2.1.52" evidence="6"/>
<dbReference type="OrthoDB" id="9782828at2"/>
<gene>
    <name evidence="6" type="primary">dapA</name>
    <name evidence="6" type="ORF">NITHO_3410002</name>
</gene>
<dbReference type="EMBL" id="CAGS01000270">
    <property type="protein sequence ID" value="CCF84439.1"/>
    <property type="molecule type" value="Genomic_DNA"/>
</dbReference>
<keyword evidence="2" id="KW-0704">Schiff base</keyword>
<feature type="binding site" evidence="5">
    <location>
        <position position="207"/>
    </location>
    <ligand>
        <name>pyruvate</name>
        <dbReference type="ChEBI" id="CHEBI:15361"/>
    </ligand>
</feature>
<evidence type="ECO:0000313" key="7">
    <source>
        <dbReference type="Proteomes" id="UP000004221"/>
    </source>
</evidence>
<dbReference type="AlphaFoldDB" id="I4EIC7"/>
<dbReference type="PRINTS" id="PR00146">
    <property type="entry name" value="DHPICSNTHASE"/>
</dbReference>